<keyword evidence="7" id="KW-1185">Reference proteome</keyword>
<evidence type="ECO:0000259" key="5">
    <source>
        <dbReference type="PROSITE" id="PS50893"/>
    </source>
</evidence>
<comment type="similarity">
    <text evidence="1">Belongs to the ABC transporter superfamily.</text>
</comment>
<gene>
    <name evidence="6" type="ORF">E1269_27980</name>
</gene>
<evidence type="ECO:0000256" key="4">
    <source>
        <dbReference type="ARBA" id="ARBA00022840"/>
    </source>
</evidence>
<sequence length="312" mass="32929">MITADGLTKRYGDKTAVDAIDFTVRPGSVTGFLGPNGAGKSTTMRMVMGLDHPSRGSVTVNGRAYRDLPAPLHEVGALLEAKAIHGGRSAYNHLLWLAKSNGISRKRVDEVIGLVGLGEVARKRSGGFSLGMGQRLGIAAALLGDPGVLLFDEPVNGLDPEGIRWIRTLIRNLAAEGRTVFVSSHLMSEMALTADHLLVIGRGRILADTGMADFIARNSAAYVRVRSPHAAPLATALTGAGWAVSPGSDDDRTALRVEGATAKQIGDLAGAHGLYLHELTVVNASLEEAFMRLTADSVEYHARIDQPIPAGV</sequence>
<dbReference type="GO" id="GO:0005524">
    <property type="term" value="F:ATP binding"/>
    <property type="evidence" value="ECO:0007669"/>
    <property type="project" value="UniProtKB-KW"/>
</dbReference>
<dbReference type="AlphaFoldDB" id="A0A4R5CFT7"/>
<protein>
    <submittedName>
        <fullName evidence="6">ATP-binding cassette domain-containing protein</fullName>
    </submittedName>
</protein>
<dbReference type="RefSeq" id="WP_131900823.1">
    <property type="nucleotide sequence ID" value="NZ_SMKZ01000062.1"/>
</dbReference>
<dbReference type="Gene3D" id="3.40.50.300">
    <property type="entry name" value="P-loop containing nucleotide triphosphate hydrolases"/>
    <property type="match status" value="1"/>
</dbReference>
<dbReference type="PROSITE" id="PS50893">
    <property type="entry name" value="ABC_TRANSPORTER_2"/>
    <property type="match status" value="1"/>
</dbReference>
<evidence type="ECO:0000313" key="6">
    <source>
        <dbReference type="EMBL" id="TDD98998.1"/>
    </source>
</evidence>
<dbReference type="PANTHER" id="PTHR43335">
    <property type="entry name" value="ABC TRANSPORTER, ATP-BINDING PROTEIN"/>
    <property type="match status" value="1"/>
</dbReference>
<dbReference type="Pfam" id="PF00005">
    <property type="entry name" value="ABC_tran"/>
    <property type="match status" value="1"/>
</dbReference>
<evidence type="ECO:0000256" key="3">
    <source>
        <dbReference type="ARBA" id="ARBA00022741"/>
    </source>
</evidence>
<keyword evidence="3" id="KW-0547">Nucleotide-binding</keyword>
<evidence type="ECO:0000256" key="2">
    <source>
        <dbReference type="ARBA" id="ARBA00022448"/>
    </source>
</evidence>
<keyword evidence="2" id="KW-0813">Transport</keyword>
<evidence type="ECO:0000313" key="7">
    <source>
        <dbReference type="Proteomes" id="UP000294739"/>
    </source>
</evidence>
<feature type="domain" description="ABC transporter" evidence="5">
    <location>
        <begin position="2"/>
        <end position="227"/>
    </location>
</feature>
<dbReference type="InterPro" id="IPR003593">
    <property type="entry name" value="AAA+_ATPase"/>
</dbReference>
<dbReference type="InterPro" id="IPR003439">
    <property type="entry name" value="ABC_transporter-like_ATP-bd"/>
</dbReference>
<accession>A0A4R5CFT7</accession>
<dbReference type="EMBL" id="SMKZ01000062">
    <property type="protein sequence ID" value="TDD98998.1"/>
    <property type="molecule type" value="Genomic_DNA"/>
</dbReference>
<proteinExistence type="inferred from homology"/>
<comment type="caution">
    <text evidence="6">The sequence shown here is derived from an EMBL/GenBank/DDBJ whole genome shotgun (WGS) entry which is preliminary data.</text>
</comment>
<dbReference type="InParanoid" id="A0A4R5CFT7"/>
<evidence type="ECO:0000256" key="1">
    <source>
        <dbReference type="ARBA" id="ARBA00005417"/>
    </source>
</evidence>
<dbReference type="Proteomes" id="UP000294739">
    <property type="component" value="Unassembled WGS sequence"/>
</dbReference>
<dbReference type="InterPro" id="IPR027417">
    <property type="entry name" value="P-loop_NTPase"/>
</dbReference>
<reference evidence="6 7" key="1">
    <citation type="submission" date="2019-03" db="EMBL/GenBank/DDBJ databases">
        <title>Draft genome sequences of novel Actinobacteria.</title>
        <authorList>
            <person name="Sahin N."/>
            <person name="Ay H."/>
            <person name="Saygin H."/>
        </authorList>
    </citation>
    <scope>NUCLEOTIDE SEQUENCE [LARGE SCALE GENOMIC DNA]</scope>
    <source>
        <strain evidence="6 7">5K138</strain>
    </source>
</reference>
<dbReference type="SUPFAM" id="SSF52540">
    <property type="entry name" value="P-loop containing nucleoside triphosphate hydrolases"/>
    <property type="match status" value="1"/>
</dbReference>
<dbReference type="OrthoDB" id="9804819at2"/>
<dbReference type="PANTHER" id="PTHR43335:SF4">
    <property type="entry name" value="ABC TRANSPORTER, ATP-BINDING PROTEIN"/>
    <property type="match status" value="1"/>
</dbReference>
<organism evidence="6 7">
    <name type="scientific">Jiangella asiatica</name>
    <dbReference type="NCBI Taxonomy" id="2530372"/>
    <lineage>
        <taxon>Bacteria</taxon>
        <taxon>Bacillati</taxon>
        <taxon>Actinomycetota</taxon>
        <taxon>Actinomycetes</taxon>
        <taxon>Jiangellales</taxon>
        <taxon>Jiangellaceae</taxon>
        <taxon>Jiangella</taxon>
    </lineage>
</organism>
<name>A0A4R5CFT7_9ACTN</name>
<dbReference type="GO" id="GO:0016887">
    <property type="term" value="F:ATP hydrolysis activity"/>
    <property type="evidence" value="ECO:0007669"/>
    <property type="project" value="InterPro"/>
</dbReference>
<dbReference type="SMART" id="SM00382">
    <property type="entry name" value="AAA"/>
    <property type="match status" value="1"/>
</dbReference>
<keyword evidence="4 6" id="KW-0067">ATP-binding</keyword>